<feature type="region of interest" description="Disordered" evidence="1">
    <location>
        <begin position="1"/>
        <end position="31"/>
    </location>
</feature>
<evidence type="ECO:0000313" key="2">
    <source>
        <dbReference type="Ensembl" id="ENSSLDP00000009021.1"/>
    </source>
</evidence>
<dbReference type="Proteomes" id="UP000261360">
    <property type="component" value="Unplaced"/>
</dbReference>
<dbReference type="AlphaFoldDB" id="A0A3B4WY91"/>
<sequence length="48" mass="4714">MSDVCLASASSTGSKVTGPSTGCSSPGNEPPAFVLPPLLVLLSVLVLL</sequence>
<evidence type="ECO:0000313" key="3">
    <source>
        <dbReference type="Proteomes" id="UP000261360"/>
    </source>
</evidence>
<evidence type="ECO:0000256" key="1">
    <source>
        <dbReference type="SAM" id="MobiDB-lite"/>
    </source>
</evidence>
<keyword evidence="3" id="KW-1185">Reference proteome</keyword>
<reference evidence="2" key="1">
    <citation type="submission" date="2025-05" db="UniProtKB">
        <authorList>
            <consortium name="Ensembl"/>
        </authorList>
    </citation>
    <scope>IDENTIFICATION</scope>
</reference>
<name>A0A3B4WY91_SERLL</name>
<dbReference type="Ensembl" id="ENSSLDT00000009325.1">
    <property type="protein sequence ID" value="ENSSLDP00000009021.1"/>
    <property type="gene ID" value="ENSSLDG00000007152.1"/>
</dbReference>
<feature type="compositionally biased region" description="Polar residues" evidence="1">
    <location>
        <begin position="8"/>
        <end position="27"/>
    </location>
</feature>
<protein>
    <submittedName>
        <fullName evidence="2">Uncharacterized protein</fullName>
    </submittedName>
</protein>
<organism evidence="2 3">
    <name type="scientific">Seriola lalandi dorsalis</name>
    <dbReference type="NCBI Taxonomy" id="1841481"/>
    <lineage>
        <taxon>Eukaryota</taxon>
        <taxon>Metazoa</taxon>
        <taxon>Chordata</taxon>
        <taxon>Craniata</taxon>
        <taxon>Vertebrata</taxon>
        <taxon>Euteleostomi</taxon>
        <taxon>Actinopterygii</taxon>
        <taxon>Neopterygii</taxon>
        <taxon>Teleostei</taxon>
        <taxon>Neoteleostei</taxon>
        <taxon>Acanthomorphata</taxon>
        <taxon>Carangaria</taxon>
        <taxon>Carangiformes</taxon>
        <taxon>Carangidae</taxon>
        <taxon>Seriola</taxon>
    </lineage>
</organism>
<accession>A0A3B4WY91</accession>
<dbReference type="Ensembl" id="ENSSLDT00000000121.1">
    <property type="protein sequence ID" value="ENSSLDP00000000084.1"/>
    <property type="gene ID" value="ENSSLDG00000000141.1"/>
</dbReference>
<dbReference type="GeneTree" id="ENSGT01000000215047"/>
<proteinExistence type="predicted"/>